<sequence length="395" mass="44717">MATEENIALRQRYDLLKGAEHHKNALIEELLRRLDELTEDFHQEKLDHARESHFNREVQLQEIQLRDELRKYKALMDRDAFILVLIDGDGMIFDDRLVQIGEAGGREAAGLLWNAVMDHFQTDTDLPSDVKIVTRIYANLKGLGDVCKRSGILSTSSAIEDFARGFTGSKQLFDFVDVGVGKDRADDKISGEFQLRSSARVAHNSPEIFKLHLYDSHCRRILFGCSHDNGYARLLEDVPDKPIRDQITLLEGVPFERELFQLKSTYRTTRFEGLFRATKINVYNQQYPQPPGLPPPQVQLTAGLPPYQSPYQPGIARTISASPSAPLNPAAPTWASAAMTAPSQMASPPPTPQPTAYVTKQVLRNRYGQRIDPIMSYDPNEVKRIKKLKMCNVRK</sequence>
<dbReference type="PANTHER" id="PTHR37543:SF1">
    <property type="entry name" value="CCCH ZINC FINGER DNA BINDING PROTEIN (AFU_ORTHOLOGUE AFUA_5G12760)"/>
    <property type="match status" value="1"/>
</dbReference>
<gene>
    <name evidence="3" type="ORF">HO133_001187</name>
</gene>
<accession>A0A8H6CF76</accession>
<evidence type="ECO:0000259" key="2">
    <source>
        <dbReference type="Pfam" id="PF25540"/>
    </source>
</evidence>
<reference evidence="3 4" key="1">
    <citation type="journal article" date="2020" name="Genomics">
        <title>Complete, high-quality genomes from long-read metagenomic sequencing of two wolf lichen thalli reveals enigmatic genome architecture.</title>
        <authorList>
            <person name="McKenzie S.K."/>
            <person name="Walston R.F."/>
            <person name="Allen J.L."/>
        </authorList>
    </citation>
    <scope>NUCLEOTIDE SEQUENCE [LARGE SCALE GENOMIC DNA]</scope>
    <source>
        <strain evidence="3">WasteWater1</strain>
    </source>
</reference>
<dbReference type="AlphaFoldDB" id="A0A8H6CF76"/>
<dbReference type="PANTHER" id="PTHR37543">
    <property type="entry name" value="CCCH ZINC FINGER DNA BINDING PROTEIN (AFU_ORTHOLOGUE AFUA_5G12760)"/>
    <property type="match status" value="1"/>
</dbReference>
<dbReference type="Pfam" id="PF25540">
    <property type="entry name" value="DUF7923"/>
    <property type="match status" value="2"/>
</dbReference>
<dbReference type="InterPro" id="IPR057683">
    <property type="entry name" value="DUF7923"/>
</dbReference>
<protein>
    <recommendedName>
        <fullName evidence="2">DUF7923 domain-containing protein</fullName>
    </recommendedName>
</protein>
<dbReference type="GeneID" id="59329603"/>
<name>A0A8H6CF76_9LECA</name>
<feature type="domain" description="DUF7923" evidence="2">
    <location>
        <begin position="76"/>
        <end position="196"/>
    </location>
</feature>
<dbReference type="EMBL" id="JACCJB010000012">
    <property type="protein sequence ID" value="KAF6222101.1"/>
    <property type="molecule type" value="Genomic_DNA"/>
</dbReference>
<dbReference type="Proteomes" id="UP000593566">
    <property type="component" value="Unassembled WGS sequence"/>
</dbReference>
<dbReference type="RefSeq" id="XP_037151536.1">
    <property type="nucleotide sequence ID" value="XM_037292117.1"/>
</dbReference>
<keyword evidence="4" id="KW-1185">Reference proteome</keyword>
<evidence type="ECO:0000313" key="3">
    <source>
        <dbReference type="EMBL" id="KAF6222101.1"/>
    </source>
</evidence>
<comment type="caution">
    <text evidence="3">The sequence shown here is derived from an EMBL/GenBank/DDBJ whole genome shotgun (WGS) entry which is preliminary data.</text>
</comment>
<feature type="domain" description="DUF7923" evidence="2">
    <location>
        <begin position="206"/>
        <end position="275"/>
    </location>
</feature>
<organism evidence="3 4">
    <name type="scientific">Letharia lupina</name>
    <dbReference type="NCBI Taxonomy" id="560253"/>
    <lineage>
        <taxon>Eukaryota</taxon>
        <taxon>Fungi</taxon>
        <taxon>Dikarya</taxon>
        <taxon>Ascomycota</taxon>
        <taxon>Pezizomycotina</taxon>
        <taxon>Lecanoromycetes</taxon>
        <taxon>OSLEUM clade</taxon>
        <taxon>Lecanoromycetidae</taxon>
        <taxon>Lecanorales</taxon>
        <taxon>Lecanorineae</taxon>
        <taxon>Parmeliaceae</taxon>
        <taxon>Letharia</taxon>
    </lineage>
</organism>
<evidence type="ECO:0000256" key="1">
    <source>
        <dbReference type="SAM" id="Coils"/>
    </source>
</evidence>
<feature type="coiled-coil region" evidence="1">
    <location>
        <begin position="20"/>
        <end position="47"/>
    </location>
</feature>
<keyword evidence="1" id="KW-0175">Coiled coil</keyword>
<evidence type="ECO:0000313" key="4">
    <source>
        <dbReference type="Proteomes" id="UP000593566"/>
    </source>
</evidence>
<proteinExistence type="predicted"/>